<organism evidence="1 2">
    <name type="scientific">Trueperella bonasi</name>
    <dbReference type="NCBI Taxonomy" id="312286"/>
    <lineage>
        <taxon>Bacteria</taxon>
        <taxon>Bacillati</taxon>
        <taxon>Actinomycetota</taxon>
        <taxon>Actinomycetes</taxon>
        <taxon>Actinomycetales</taxon>
        <taxon>Actinomycetaceae</taxon>
        <taxon>Trueperella</taxon>
    </lineage>
</organism>
<sequence>MDRGIVTIGVVAVARIGAEVGAEVKVVMIVADRGIEAIGGVIIVVPGIVTISAGSAGIVVAVAGETVVDLGIVTIGVVAVARIGAEAGAEVKDVMIVADRGIETIGVTDAPETGIVTISAGSAGIVVAVPGETAVDLGIVTIGVVAVARIGAEAGAEVKVVMIGAEAGAEVKVVMIVADRGIEAIGVTDAPETGTAMSIGTISGTRERKVS</sequence>
<dbReference type="Proteomes" id="UP001243212">
    <property type="component" value="Unassembled WGS sequence"/>
</dbReference>
<evidence type="ECO:0000313" key="1">
    <source>
        <dbReference type="EMBL" id="MDP9805573.1"/>
    </source>
</evidence>
<evidence type="ECO:0000313" key="2">
    <source>
        <dbReference type="Proteomes" id="UP001243212"/>
    </source>
</evidence>
<comment type="caution">
    <text evidence="1">The sequence shown here is derived from an EMBL/GenBank/DDBJ whole genome shotgun (WGS) entry which is preliminary data.</text>
</comment>
<keyword evidence="2" id="KW-1185">Reference proteome</keyword>
<gene>
    <name evidence="1" type="ORF">J2S70_000155</name>
</gene>
<accession>A0ABT9NEV1</accession>
<reference evidence="1 2" key="1">
    <citation type="submission" date="2023-07" db="EMBL/GenBank/DDBJ databases">
        <title>Sequencing the genomes of 1000 actinobacteria strains.</title>
        <authorList>
            <person name="Klenk H.-P."/>
        </authorList>
    </citation>
    <scope>NUCLEOTIDE SEQUENCE [LARGE SCALE GENOMIC DNA]</scope>
    <source>
        <strain evidence="1 2">DSM 17163</strain>
    </source>
</reference>
<keyword evidence="1" id="KW-0328">Glycosyltransferase</keyword>
<name>A0ABT9NEV1_9ACTO</name>
<dbReference type="RefSeq" id="WP_307681846.1">
    <property type="nucleotide sequence ID" value="NZ_JAUSQX010000001.1"/>
</dbReference>
<proteinExistence type="predicted"/>
<keyword evidence="1" id="KW-0808">Transferase</keyword>
<protein>
    <submittedName>
        <fullName evidence="1">Orotate phosphoribosyltransferase</fullName>
    </submittedName>
</protein>
<dbReference type="EMBL" id="JAUSQX010000001">
    <property type="protein sequence ID" value="MDP9805573.1"/>
    <property type="molecule type" value="Genomic_DNA"/>
</dbReference>
<dbReference type="GO" id="GO:0016757">
    <property type="term" value="F:glycosyltransferase activity"/>
    <property type="evidence" value="ECO:0007669"/>
    <property type="project" value="UniProtKB-KW"/>
</dbReference>